<dbReference type="PANTHER" id="PTHR12526">
    <property type="entry name" value="GLYCOSYLTRANSFERASE"/>
    <property type="match status" value="1"/>
</dbReference>
<name>A0A5C1QN35_9SPIO</name>
<dbReference type="KEGG" id="ock:EXM22_11820"/>
<feature type="domain" description="Glycosyltransferase subfamily 4-like N-terminal" evidence="2">
    <location>
        <begin position="34"/>
        <end position="177"/>
    </location>
</feature>
<dbReference type="SUPFAM" id="SSF53756">
    <property type="entry name" value="UDP-Glycosyltransferase/glycogen phosphorylase"/>
    <property type="match status" value="1"/>
</dbReference>
<dbReference type="AlphaFoldDB" id="A0A5C1QN35"/>
<evidence type="ECO:0000313" key="3">
    <source>
        <dbReference type="EMBL" id="QEN08639.1"/>
    </source>
</evidence>
<feature type="domain" description="Glycosyl transferase family 1" evidence="1">
    <location>
        <begin position="195"/>
        <end position="344"/>
    </location>
</feature>
<evidence type="ECO:0000259" key="2">
    <source>
        <dbReference type="Pfam" id="PF13439"/>
    </source>
</evidence>
<dbReference type="RefSeq" id="WP_149486720.1">
    <property type="nucleotide sequence ID" value="NZ_CP036150.1"/>
</dbReference>
<keyword evidence="4" id="KW-1185">Reference proteome</keyword>
<dbReference type="GO" id="GO:0016757">
    <property type="term" value="F:glycosyltransferase activity"/>
    <property type="evidence" value="ECO:0007669"/>
    <property type="project" value="InterPro"/>
</dbReference>
<keyword evidence="3" id="KW-0808">Transferase</keyword>
<dbReference type="Pfam" id="PF13439">
    <property type="entry name" value="Glyco_transf_4"/>
    <property type="match status" value="1"/>
</dbReference>
<reference evidence="3 4" key="1">
    <citation type="submission" date="2019-02" db="EMBL/GenBank/DDBJ databases">
        <title>Complete Genome Sequence and Methylome Analysis of free living Spirochaetas.</title>
        <authorList>
            <person name="Fomenkov A."/>
            <person name="Dubinina G."/>
            <person name="Leshcheva N."/>
            <person name="Mikheeva N."/>
            <person name="Grabovich M."/>
            <person name="Vincze T."/>
            <person name="Roberts R.J."/>
        </authorList>
    </citation>
    <scope>NUCLEOTIDE SEQUENCE [LARGE SCALE GENOMIC DNA]</scope>
    <source>
        <strain evidence="3 4">K2</strain>
    </source>
</reference>
<dbReference type="InterPro" id="IPR001296">
    <property type="entry name" value="Glyco_trans_1"/>
</dbReference>
<dbReference type="Gene3D" id="3.40.50.2000">
    <property type="entry name" value="Glycogen Phosphorylase B"/>
    <property type="match status" value="2"/>
</dbReference>
<dbReference type="PANTHER" id="PTHR12526:SF630">
    <property type="entry name" value="GLYCOSYLTRANSFERASE"/>
    <property type="match status" value="1"/>
</dbReference>
<sequence length="378" mass="42537">MADAPIRILHLFPEFKRGGAQINVLRFIKSSGPGYEHFVAAALFDKGLQEEYEGFVQEIYPLDMTSVRLGSILALARLIRKLKPQIVHVNGKGAAFYGYVSSFLTGKRYEMFHTMRGFHIKYSGWKLKAYLQFEKAVARRMDGTVLVSPSEREFLNQSIPGLDESRQFLIPNGIEVQELPLPQDMSRVLAQFDENVLTLSRLSHQKDLVTMIDAFDLVAAKKPGVALHIMGGETPQDKSYADTVRTRLERSGFKERIFLWGSVKDAGSLIRHFDVYWTTALFEGLPTAVVEAALCRVLIVGTDCVGNKDLILPGVTGFLTKPKDVQGNGEALIQALEMSHSDKKLPFLEEAEKMCREFSLENNARKLKEMYLMSLNLI</sequence>
<organism evidence="3 4">
    <name type="scientific">Oceanispirochaeta crateris</name>
    <dbReference type="NCBI Taxonomy" id="2518645"/>
    <lineage>
        <taxon>Bacteria</taxon>
        <taxon>Pseudomonadati</taxon>
        <taxon>Spirochaetota</taxon>
        <taxon>Spirochaetia</taxon>
        <taxon>Spirochaetales</taxon>
        <taxon>Spirochaetaceae</taxon>
        <taxon>Oceanispirochaeta</taxon>
    </lineage>
</organism>
<proteinExistence type="predicted"/>
<evidence type="ECO:0000259" key="1">
    <source>
        <dbReference type="Pfam" id="PF00534"/>
    </source>
</evidence>
<evidence type="ECO:0000313" key="4">
    <source>
        <dbReference type="Proteomes" id="UP000324209"/>
    </source>
</evidence>
<accession>A0A5C1QN35</accession>
<dbReference type="EMBL" id="CP036150">
    <property type="protein sequence ID" value="QEN08639.1"/>
    <property type="molecule type" value="Genomic_DNA"/>
</dbReference>
<dbReference type="Proteomes" id="UP000324209">
    <property type="component" value="Chromosome"/>
</dbReference>
<dbReference type="Pfam" id="PF00534">
    <property type="entry name" value="Glycos_transf_1"/>
    <property type="match status" value="1"/>
</dbReference>
<gene>
    <name evidence="3" type="ORF">EXM22_11820</name>
</gene>
<protein>
    <submittedName>
        <fullName evidence="3">Glycosyltransferase</fullName>
    </submittedName>
</protein>
<dbReference type="InterPro" id="IPR028098">
    <property type="entry name" value="Glyco_trans_4-like_N"/>
</dbReference>
<dbReference type="OrthoDB" id="9806653at2"/>